<evidence type="ECO:0000256" key="4">
    <source>
        <dbReference type="ARBA" id="ARBA00022801"/>
    </source>
</evidence>
<accession>A0A0W4ZEW9</accession>
<dbReference type="EMBL" id="LFWA01000016">
    <property type="protein sequence ID" value="KTW26923.1"/>
    <property type="molecule type" value="Genomic_DNA"/>
</dbReference>
<evidence type="ECO:0000259" key="11">
    <source>
        <dbReference type="PROSITE" id="PS51192"/>
    </source>
</evidence>
<dbReference type="GO" id="GO:0031297">
    <property type="term" value="P:replication fork processing"/>
    <property type="evidence" value="ECO:0007669"/>
    <property type="project" value="EnsemblFungi"/>
</dbReference>
<gene>
    <name evidence="13" type="ORF">T551_03385</name>
</gene>
<dbReference type="GO" id="GO:0007131">
    <property type="term" value="P:reciprocal meiotic recombination"/>
    <property type="evidence" value="ECO:0007669"/>
    <property type="project" value="EnsemblFungi"/>
</dbReference>
<keyword evidence="7" id="KW-0539">Nucleus</keyword>
<reference evidence="14" key="1">
    <citation type="journal article" date="2016" name="Nat. Commun.">
        <title>Genome analysis of three Pneumocystis species reveals adaptation mechanisms to life exclusively in mammalian hosts.</title>
        <authorList>
            <person name="Ma L."/>
            <person name="Chen Z."/>
            <person name="Huang D.W."/>
            <person name="Kutty G."/>
            <person name="Ishihara M."/>
            <person name="Wang H."/>
            <person name="Abouelleil A."/>
            <person name="Bishop L."/>
            <person name="Davey E."/>
            <person name="Deng R."/>
            <person name="Deng X."/>
            <person name="Fan L."/>
            <person name="Fantoni G."/>
            <person name="Fitzgerald M."/>
            <person name="Gogineni E."/>
            <person name="Goldberg J.M."/>
            <person name="Handley G."/>
            <person name="Hu X."/>
            <person name="Huber C."/>
            <person name="Jiao X."/>
            <person name="Jones K."/>
            <person name="Levin J.Z."/>
            <person name="Liu Y."/>
            <person name="Macdonald P."/>
            <person name="Melnikov A."/>
            <person name="Raley C."/>
            <person name="Sassi M."/>
            <person name="Sherman B.T."/>
            <person name="Song X."/>
            <person name="Sykes S."/>
            <person name="Tran B."/>
            <person name="Walsh L."/>
            <person name="Xia Y."/>
            <person name="Yang J."/>
            <person name="Young S."/>
            <person name="Zeng Q."/>
            <person name="Zheng X."/>
            <person name="Stephens R."/>
            <person name="Nusbaum C."/>
            <person name="Birren B.W."/>
            <person name="Azadi P."/>
            <person name="Lempicki R.A."/>
            <person name="Cuomo C.A."/>
            <person name="Kovacs J.A."/>
        </authorList>
    </citation>
    <scope>NUCLEOTIDE SEQUENCE [LARGE SCALE GENOMIC DNA]</scope>
    <source>
        <strain evidence="14">RU7</strain>
    </source>
</reference>
<dbReference type="Gene3D" id="1.20.1320.20">
    <property type="entry name" value="hef helicase domain"/>
    <property type="match status" value="1"/>
</dbReference>
<name>A0A0W4ZEW9_PNEJ7</name>
<dbReference type="PANTHER" id="PTHR14025:SF20">
    <property type="entry name" value="FANCONI ANEMIA GROUP M PROTEIN"/>
    <property type="match status" value="1"/>
</dbReference>
<dbReference type="InterPro" id="IPR006935">
    <property type="entry name" value="Helicase/UvrB_N"/>
</dbReference>
<dbReference type="GO" id="GO:0036298">
    <property type="term" value="P:recombinational interstrand cross-link repair"/>
    <property type="evidence" value="ECO:0007669"/>
    <property type="project" value="EnsemblFungi"/>
</dbReference>
<keyword evidence="5" id="KW-0347">Helicase</keyword>
<dbReference type="CDD" id="cd12091">
    <property type="entry name" value="FANCM_ID"/>
    <property type="match status" value="1"/>
</dbReference>
<evidence type="ECO:0000313" key="14">
    <source>
        <dbReference type="Proteomes" id="UP000053447"/>
    </source>
</evidence>
<evidence type="ECO:0000313" key="13">
    <source>
        <dbReference type="EMBL" id="KTW26923.1"/>
    </source>
</evidence>
<dbReference type="GO" id="GO:0009378">
    <property type="term" value="F:four-way junction helicase activity"/>
    <property type="evidence" value="ECO:0007669"/>
    <property type="project" value="EnsemblFungi"/>
</dbReference>
<dbReference type="VEuPathDB" id="FungiDB:T551_03385"/>
<dbReference type="Pfam" id="PF04851">
    <property type="entry name" value="ResIII"/>
    <property type="match status" value="1"/>
</dbReference>
<evidence type="ECO:0000259" key="12">
    <source>
        <dbReference type="PROSITE" id="PS51194"/>
    </source>
</evidence>
<dbReference type="Pfam" id="PF00271">
    <property type="entry name" value="Helicase_C"/>
    <property type="match status" value="1"/>
</dbReference>
<evidence type="ECO:0000256" key="8">
    <source>
        <dbReference type="ARBA" id="ARBA00047995"/>
    </source>
</evidence>
<dbReference type="GeneID" id="28941903"/>
<dbReference type="GO" id="GO:1902346">
    <property type="term" value="P:meiotic strand displacement involved in double-strand break repair via SDSA"/>
    <property type="evidence" value="ECO:0007669"/>
    <property type="project" value="EnsemblFungi"/>
</dbReference>
<keyword evidence="4" id="KW-0378">Hydrolase</keyword>
<dbReference type="GO" id="GO:0043138">
    <property type="term" value="F:3'-5' DNA helicase activity"/>
    <property type="evidence" value="ECO:0007669"/>
    <property type="project" value="EnsemblFungi"/>
</dbReference>
<dbReference type="PROSITE" id="PS51194">
    <property type="entry name" value="HELICASE_CTER"/>
    <property type="match status" value="1"/>
</dbReference>
<dbReference type="CDD" id="cd18033">
    <property type="entry name" value="DEXDc_FANCM"/>
    <property type="match status" value="1"/>
</dbReference>
<dbReference type="OrthoDB" id="164902at2759"/>
<dbReference type="FunFam" id="3.40.50.300:FF:000861">
    <property type="entry name" value="Fanconi anemia, complementation group M"/>
    <property type="match status" value="1"/>
</dbReference>
<dbReference type="eggNOG" id="KOG0354">
    <property type="taxonomic scope" value="Eukaryota"/>
</dbReference>
<dbReference type="GO" id="GO:0007535">
    <property type="term" value="P:donor selection"/>
    <property type="evidence" value="ECO:0007669"/>
    <property type="project" value="EnsemblFungi"/>
</dbReference>
<keyword evidence="10" id="KW-0175">Coiled coil</keyword>
<evidence type="ECO:0000256" key="6">
    <source>
        <dbReference type="ARBA" id="ARBA00022840"/>
    </source>
</evidence>
<dbReference type="InterPro" id="IPR001650">
    <property type="entry name" value="Helicase_C-like"/>
</dbReference>
<feature type="domain" description="Helicase ATP-binding" evidence="11">
    <location>
        <begin position="109"/>
        <end position="277"/>
    </location>
</feature>
<dbReference type="GO" id="GO:0035861">
    <property type="term" value="C:site of double-strand break"/>
    <property type="evidence" value="ECO:0007669"/>
    <property type="project" value="EnsemblFungi"/>
</dbReference>
<dbReference type="GO" id="GO:0016887">
    <property type="term" value="F:ATP hydrolysis activity"/>
    <property type="evidence" value="ECO:0007669"/>
    <property type="project" value="RHEA"/>
</dbReference>
<dbReference type="InterPro" id="IPR039686">
    <property type="entry name" value="FANCM/Mph1-like_ID"/>
</dbReference>
<keyword evidence="3" id="KW-0547">Nucleotide-binding</keyword>
<evidence type="ECO:0000256" key="9">
    <source>
        <dbReference type="RuleBase" id="RU367027"/>
    </source>
</evidence>
<evidence type="ECO:0000256" key="3">
    <source>
        <dbReference type="ARBA" id="ARBA00022741"/>
    </source>
</evidence>
<dbReference type="InterPro" id="IPR027417">
    <property type="entry name" value="P-loop_NTPase"/>
</dbReference>
<dbReference type="InterPro" id="IPR014001">
    <property type="entry name" value="Helicase_ATP-bd"/>
</dbReference>
<dbReference type="GO" id="GO:0060543">
    <property type="term" value="P:negative regulation of strand invasion"/>
    <property type="evidence" value="ECO:0007669"/>
    <property type="project" value="EnsemblFungi"/>
</dbReference>
<dbReference type="PROSITE" id="PS51192">
    <property type="entry name" value="HELICASE_ATP_BIND_1"/>
    <property type="match status" value="1"/>
</dbReference>
<dbReference type="PANTHER" id="PTHR14025">
    <property type="entry name" value="FANCONI ANEMIA GROUP M FANCM FAMILY MEMBER"/>
    <property type="match status" value="1"/>
</dbReference>
<dbReference type="RefSeq" id="XP_018228254.1">
    <property type="nucleotide sequence ID" value="XM_018375648.1"/>
</dbReference>
<evidence type="ECO:0000256" key="1">
    <source>
        <dbReference type="ARBA" id="ARBA00004123"/>
    </source>
</evidence>
<evidence type="ECO:0000256" key="5">
    <source>
        <dbReference type="ARBA" id="ARBA00022806"/>
    </source>
</evidence>
<dbReference type="Proteomes" id="UP000053447">
    <property type="component" value="Unassembled WGS sequence"/>
</dbReference>
<evidence type="ECO:0000256" key="7">
    <source>
        <dbReference type="ARBA" id="ARBA00023242"/>
    </source>
</evidence>
<comment type="caution">
    <text evidence="13">The sequence shown here is derived from an EMBL/GenBank/DDBJ whole genome shotgun (WGS) entry which is preliminary data.</text>
</comment>
<protein>
    <recommendedName>
        <fullName evidence="9">ATP-dependent DNA helicase</fullName>
        <ecNumber evidence="9">3.6.4.12</ecNumber>
    </recommendedName>
</protein>
<dbReference type="AlphaFoldDB" id="A0A0W4ZEW9"/>
<sequence length="887" mass="101831">MNETSEYEFSDEEGLRSILEATEMILEQLEIETKQSKETNKQIGNEKGHEKSSILVQTTLFGDIIPEKQNNLMIKTIEEIPTHHEIDRALIKTWIYPTNVSERDYQFNIVQKALYQNVLVSLPTGLGKTFIAAVLMLNYYRWFPKSKIIFVAPTKPLVSQQIQACYNICGIPLKDTIELSGNTKPILRSAAWNEKRVFFMTPQALQNDLESGICDKKSIVCLVIDEAHRATGNYAYCNVVRMIRSENKSFRILALTATPGTDIDSVQEVVNSLCIAQIELRTEDSIDIRGYIHNRTVETILIPLSQELIILRDLYGDIIKPFLQKLNTANACHIQDPSDLTTFALMQAQKSFMKTPSMINAPSNKKGEFYGLFSFLSSLAYPMSLLICHGINPFYAKIKELTDNKSLGKYKSFLRNDERIKQIVSLIEDMKSKPSFIGHPKLDKLRSLILNHFANTDTKNEETRAMIFVEYRSSAEDIIKSLKEHYPLIRAQLFIGQSSNKSSLGMSQKEQISIVEKFKSGSFNTLVATSIGEEGLDIGEVDLIICYDSTSSSTRLLQRMGRTGRKRQGHIYILLSTGREERSYFRAKESYKIIQKAIANGNLLELQEKMSPRIIPNLENPECQKQEIVIPEKNISTNLTHKYTKQYETKHQKRKTIFPTYPSQFITASTLYKHTNQTNEPLNQTINITELNHSTGYSEQEKHLNYSIEIVKNKPLSRKNITSFPTFILQHKLSSINYVSHSKLCQRLIQTIQKIEYIKKYKTLLNDNFINNKDKINSLNFRNILFKNSSDSKLMKKNLNLSQYSKQNNHKEKSLPLKSTGLKEIQKEQTFTYKPSLSKTIIQPGRSNQLKRRKIISDSDDDSLELPEVSNLIYLLNKKQRKRILLS</sequence>
<comment type="similarity">
    <text evidence="2 9">Belongs to the DEAD box helicase family. DEAH subfamily. FANCM sub-subfamily.</text>
</comment>
<dbReference type="EC" id="3.6.4.12" evidence="9"/>
<organism evidence="13 14">
    <name type="scientific">Pneumocystis jirovecii (strain RU7)</name>
    <name type="common">Human pneumocystis pneumonia agent</name>
    <dbReference type="NCBI Taxonomy" id="1408657"/>
    <lineage>
        <taxon>Eukaryota</taxon>
        <taxon>Fungi</taxon>
        <taxon>Dikarya</taxon>
        <taxon>Ascomycota</taxon>
        <taxon>Taphrinomycotina</taxon>
        <taxon>Pneumocystomycetes</taxon>
        <taxon>Pneumocystaceae</taxon>
        <taxon>Pneumocystis</taxon>
    </lineage>
</organism>
<dbReference type="Gene3D" id="3.40.50.300">
    <property type="entry name" value="P-loop containing nucleotide triphosphate hydrolases"/>
    <property type="match status" value="2"/>
</dbReference>
<keyword evidence="6" id="KW-0067">ATP-binding</keyword>
<comment type="function">
    <text evidence="9">ATP-dependent DNA helicase involved in DNA damage repair by homologous recombination and in genome maintenance. Capable of unwinding D-loops. Plays a role in limiting crossover recombinants during mitotic DNA double-strand break (DSB) repair. Component of a FANCM-MHF complex which promotes gene conversion at blocked replication forks, probably by reversal of the stalled fork.</text>
</comment>
<evidence type="ECO:0000256" key="2">
    <source>
        <dbReference type="ARBA" id="ARBA00009889"/>
    </source>
</evidence>
<dbReference type="CDD" id="cd18801">
    <property type="entry name" value="SF2_C_FANCM_Hef"/>
    <property type="match status" value="1"/>
</dbReference>
<keyword evidence="14" id="KW-1185">Reference proteome</keyword>
<comment type="catalytic activity">
    <reaction evidence="8 9">
        <text>ATP + H2O = ADP + phosphate + H(+)</text>
        <dbReference type="Rhea" id="RHEA:13065"/>
        <dbReference type="ChEBI" id="CHEBI:15377"/>
        <dbReference type="ChEBI" id="CHEBI:15378"/>
        <dbReference type="ChEBI" id="CHEBI:30616"/>
        <dbReference type="ChEBI" id="CHEBI:43474"/>
        <dbReference type="ChEBI" id="CHEBI:456216"/>
        <dbReference type="EC" id="3.6.4.12"/>
    </reaction>
</comment>
<proteinExistence type="inferred from homology"/>
<dbReference type="GO" id="GO:0005524">
    <property type="term" value="F:ATP binding"/>
    <property type="evidence" value="ECO:0007669"/>
    <property type="project" value="UniProtKB-UniRule"/>
</dbReference>
<feature type="domain" description="Helicase C-terminal" evidence="12">
    <location>
        <begin position="444"/>
        <end position="611"/>
    </location>
</feature>
<dbReference type="GO" id="GO:0005634">
    <property type="term" value="C:nucleus"/>
    <property type="evidence" value="ECO:0007669"/>
    <property type="project" value="UniProtKB-SubCell"/>
</dbReference>
<dbReference type="SMART" id="SM00490">
    <property type="entry name" value="HELICc"/>
    <property type="match status" value="1"/>
</dbReference>
<dbReference type="STRING" id="1408657.A0A0W4ZEW9"/>
<dbReference type="SUPFAM" id="SSF52540">
    <property type="entry name" value="P-loop containing nucleoside triphosphate hydrolases"/>
    <property type="match status" value="2"/>
</dbReference>
<dbReference type="SMART" id="SM00487">
    <property type="entry name" value="DEXDc"/>
    <property type="match status" value="1"/>
</dbReference>
<dbReference type="GO" id="GO:0033677">
    <property type="term" value="F:DNA/RNA helicase activity"/>
    <property type="evidence" value="ECO:0007669"/>
    <property type="project" value="EnsemblFungi"/>
</dbReference>
<comment type="subcellular location">
    <subcellularLocation>
        <location evidence="1 9">Nucleus</location>
    </subcellularLocation>
</comment>
<evidence type="ECO:0000256" key="10">
    <source>
        <dbReference type="SAM" id="Coils"/>
    </source>
</evidence>
<dbReference type="InterPro" id="IPR044749">
    <property type="entry name" value="FANCM_DEXDc"/>
</dbReference>
<dbReference type="GO" id="GO:0000400">
    <property type="term" value="F:four-way junction DNA binding"/>
    <property type="evidence" value="ECO:0007669"/>
    <property type="project" value="EnsemblFungi"/>
</dbReference>
<comment type="subunit">
    <text evidence="9">Interacts with the MHF histone-fold complex to form the FANCM-MHF complex.</text>
</comment>
<dbReference type="GO" id="GO:0033567">
    <property type="term" value="P:DNA replication, Okazaki fragment processing"/>
    <property type="evidence" value="ECO:0007669"/>
    <property type="project" value="EnsemblFungi"/>
</dbReference>
<dbReference type="GO" id="GO:0070336">
    <property type="term" value="F:flap-structured DNA binding"/>
    <property type="evidence" value="ECO:0007669"/>
    <property type="project" value="EnsemblFungi"/>
</dbReference>
<feature type="coiled-coil region" evidence="10">
    <location>
        <begin position="19"/>
        <end position="46"/>
    </location>
</feature>